<feature type="transmembrane region" description="Helical" evidence="1">
    <location>
        <begin position="78"/>
        <end position="98"/>
    </location>
</feature>
<feature type="transmembrane region" description="Helical" evidence="1">
    <location>
        <begin position="129"/>
        <end position="149"/>
    </location>
</feature>
<keyword evidence="1" id="KW-0812">Transmembrane</keyword>
<feature type="transmembrane region" description="Helical" evidence="1">
    <location>
        <begin position="104"/>
        <end position="122"/>
    </location>
</feature>
<gene>
    <name evidence="2" type="ORF">AVDCRST_MAG91-3377</name>
</gene>
<accession>A0A6J4U122</accession>
<keyword evidence="1" id="KW-1133">Transmembrane helix</keyword>
<sequence>MAANMRHDGGHGRVPWRVVGWGAAALLLSLPAIAMRFTAEVDWDETDFIVMGIMIAAVGLGIEFLVRKSNSLAYRLGAVLALLTAFLTIWANLAVGMIGSEDNGFNLLFGGMLAVALTGAAVSKFEPAGMARATVVTAIVQAMVSAVGLSADVRGGVFSMAFAGLWLLAAFLFRKAARETARVDATV</sequence>
<reference evidence="2" key="1">
    <citation type="submission" date="2020-02" db="EMBL/GenBank/DDBJ databases">
        <authorList>
            <person name="Meier V. D."/>
        </authorList>
    </citation>
    <scope>NUCLEOTIDE SEQUENCE</scope>
    <source>
        <strain evidence="2">AVDCRST_MAG91</strain>
    </source>
</reference>
<proteinExistence type="predicted"/>
<organism evidence="2">
    <name type="scientific">uncultured Sphingomonadaceae bacterium</name>
    <dbReference type="NCBI Taxonomy" id="169976"/>
    <lineage>
        <taxon>Bacteria</taxon>
        <taxon>Pseudomonadati</taxon>
        <taxon>Pseudomonadota</taxon>
        <taxon>Alphaproteobacteria</taxon>
        <taxon>Sphingomonadales</taxon>
        <taxon>Sphingomonadaceae</taxon>
        <taxon>environmental samples</taxon>
    </lineage>
</organism>
<feature type="transmembrane region" description="Helical" evidence="1">
    <location>
        <begin position="48"/>
        <end position="66"/>
    </location>
</feature>
<name>A0A6J4U122_9SPHN</name>
<feature type="transmembrane region" description="Helical" evidence="1">
    <location>
        <begin position="155"/>
        <end position="173"/>
    </location>
</feature>
<dbReference type="EMBL" id="CADCVX010000585">
    <property type="protein sequence ID" value="CAA9535609.1"/>
    <property type="molecule type" value="Genomic_DNA"/>
</dbReference>
<dbReference type="AlphaFoldDB" id="A0A6J4U122"/>
<keyword evidence="1" id="KW-0472">Membrane</keyword>
<protein>
    <submittedName>
        <fullName evidence="2">Uncharacterized protein</fullName>
    </submittedName>
</protein>
<evidence type="ECO:0000313" key="2">
    <source>
        <dbReference type="EMBL" id="CAA9535609.1"/>
    </source>
</evidence>
<evidence type="ECO:0000256" key="1">
    <source>
        <dbReference type="SAM" id="Phobius"/>
    </source>
</evidence>